<dbReference type="PANTHER" id="PTHR24170">
    <property type="entry name" value="ANKYRIN REPEAT DOMAIN-CONTAINING PROTEIN 27"/>
    <property type="match status" value="1"/>
</dbReference>
<sequence>MEIRDLKQAEELLVKSTHENIFDYIDEEIVSWDLPNHGDYPDLVSKITDLVYKLYTEIFPEQNNPSNFAAFQWIIFDKIHDLVVPCIKANLFREDENFFERCSFLCKINVSAREFGADDNYSIPLCAAVVELSVIDKYKSPNEKMNCLCSTYDLVFAEIKTAMVSVISERSDKEIEIPIIDNKDIMPVLMVVILRSKLRYMLSNLFYIKTFYLKIEENREIFDIFKSFKTAVDRLMQLDVDIMKPMKGLFQNSLDLEEYMKITSSPGEEKIEKATLIDEANQRVLNLITRSTSEDQLF</sequence>
<dbReference type="Gene3D" id="1.20.1050.80">
    <property type="entry name" value="VPS9 domain"/>
    <property type="match status" value="1"/>
</dbReference>
<gene>
    <name evidence="2" type="primary">AUGUSTUS-3.0.2_12161</name>
    <name evidence="2" type="ORF">TcasGA2_TC012161</name>
</gene>
<dbReference type="PANTHER" id="PTHR24170:SF1">
    <property type="entry name" value="DOMAIN PROTEIN, PUTATIVE (AFU_ORTHOLOGUE AFUA_1G09870)-RELATED"/>
    <property type="match status" value="1"/>
</dbReference>
<dbReference type="GO" id="GO:0005085">
    <property type="term" value="F:guanyl-nucleotide exchange factor activity"/>
    <property type="evidence" value="ECO:0000318"/>
    <property type="project" value="GO_Central"/>
</dbReference>
<dbReference type="GO" id="GO:0030139">
    <property type="term" value="C:endocytic vesicle"/>
    <property type="evidence" value="ECO:0000318"/>
    <property type="project" value="GO_Central"/>
</dbReference>
<dbReference type="InterPro" id="IPR003123">
    <property type="entry name" value="VPS9"/>
</dbReference>
<evidence type="ECO:0000313" key="2">
    <source>
        <dbReference type="EMBL" id="EFA09994.1"/>
    </source>
</evidence>
<dbReference type="EMBL" id="KQ971371">
    <property type="protein sequence ID" value="EFA09994.1"/>
    <property type="molecule type" value="Genomic_DNA"/>
</dbReference>
<dbReference type="eggNOG" id="ENOG502SBVI">
    <property type="taxonomic scope" value="Eukaryota"/>
</dbReference>
<organism evidence="2 3">
    <name type="scientific">Tribolium castaneum</name>
    <name type="common">Red flour beetle</name>
    <dbReference type="NCBI Taxonomy" id="7070"/>
    <lineage>
        <taxon>Eukaryota</taxon>
        <taxon>Metazoa</taxon>
        <taxon>Ecdysozoa</taxon>
        <taxon>Arthropoda</taxon>
        <taxon>Hexapoda</taxon>
        <taxon>Insecta</taxon>
        <taxon>Pterygota</taxon>
        <taxon>Neoptera</taxon>
        <taxon>Endopterygota</taxon>
        <taxon>Coleoptera</taxon>
        <taxon>Polyphaga</taxon>
        <taxon>Cucujiformia</taxon>
        <taxon>Tenebrionidae</taxon>
        <taxon>Tenebrionidae incertae sedis</taxon>
        <taxon>Tribolium</taxon>
    </lineage>
</organism>
<dbReference type="SUPFAM" id="SSF109993">
    <property type="entry name" value="VPS9 domain"/>
    <property type="match status" value="1"/>
</dbReference>
<reference evidence="2 3" key="1">
    <citation type="journal article" date="2008" name="Nature">
        <title>The genome of the model beetle and pest Tribolium castaneum.</title>
        <authorList>
            <consortium name="Tribolium Genome Sequencing Consortium"/>
            <person name="Richards S."/>
            <person name="Gibbs R.A."/>
            <person name="Weinstock G.M."/>
            <person name="Brown S.J."/>
            <person name="Denell R."/>
            <person name="Beeman R.W."/>
            <person name="Gibbs R."/>
            <person name="Beeman R.W."/>
            <person name="Brown S.J."/>
            <person name="Bucher G."/>
            <person name="Friedrich M."/>
            <person name="Grimmelikhuijzen C.J."/>
            <person name="Klingler M."/>
            <person name="Lorenzen M."/>
            <person name="Richards S."/>
            <person name="Roth S."/>
            <person name="Schroder R."/>
            <person name="Tautz D."/>
            <person name="Zdobnov E.M."/>
            <person name="Muzny D."/>
            <person name="Gibbs R.A."/>
            <person name="Weinstock G.M."/>
            <person name="Attaway T."/>
            <person name="Bell S."/>
            <person name="Buhay C.J."/>
            <person name="Chandrabose M.N."/>
            <person name="Chavez D."/>
            <person name="Clerk-Blankenburg K.P."/>
            <person name="Cree A."/>
            <person name="Dao M."/>
            <person name="Davis C."/>
            <person name="Chacko J."/>
            <person name="Dinh H."/>
            <person name="Dugan-Rocha S."/>
            <person name="Fowler G."/>
            <person name="Garner T.T."/>
            <person name="Garnes J."/>
            <person name="Gnirke A."/>
            <person name="Hawes A."/>
            <person name="Hernandez J."/>
            <person name="Hines S."/>
            <person name="Holder M."/>
            <person name="Hume J."/>
            <person name="Jhangiani S.N."/>
            <person name="Joshi V."/>
            <person name="Khan Z.M."/>
            <person name="Jackson L."/>
            <person name="Kovar C."/>
            <person name="Kowis A."/>
            <person name="Lee S."/>
            <person name="Lewis L.R."/>
            <person name="Margolis J."/>
            <person name="Morgan M."/>
            <person name="Nazareth L.V."/>
            <person name="Nguyen N."/>
            <person name="Okwuonu G."/>
            <person name="Parker D."/>
            <person name="Richards S."/>
            <person name="Ruiz S.J."/>
            <person name="Santibanez J."/>
            <person name="Savard J."/>
            <person name="Scherer S.E."/>
            <person name="Schneider B."/>
            <person name="Sodergren E."/>
            <person name="Tautz D."/>
            <person name="Vattahil S."/>
            <person name="Villasana D."/>
            <person name="White C.S."/>
            <person name="Wright R."/>
            <person name="Park Y."/>
            <person name="Beeman R.W."/>
            <person name="Lord J."/>
            <person name="Oppert B."/>
            <person name="Lorenzen M."/>
            <person name="Brown S."/>
            <person name="Wang L."/>
            <person name="Savard J."/>
            <person name="Tautz D."/>
            <person name="Richards S."/>
            <person name="Weinstock G."/>
            <person name="Gibbs R.A."/>
            <person name="Liu Y."/>
            <person name="Worley K."/>
            <person name="Weinstock G."/>
            <person name="Elsik C.G."/>
            <person name="Reese J.T."/>
            <person name="Elhaik E."/>
            <person name="Landan G."/>
            <person name="Graur D."/>
            <person name="Arensburger P."/>
            <person name="Atkinson P."/>
            <person name="Beeman R.W."/>
            <person name="Beidler J."/>
            <person name="Brown S.J."/>
            <person name="Demuth J.P."/>
            <person name="Drury D.W."/>
            <person name="Du Y.Z."/>
            <person name="Fujiwara H."/>
            <person name="Lorenzen M."/>
            <person name="Maselli V."/>
            <person name="Osanai M."/>
            <person name="Park Y."/>
            <person name="Robertson H.M."/>
            <person name="Tu Z."/>
            <person name="Wang J.J."/>
            <person name="Wang S."/>
            <person name="Richards S."/>
            <person name="Song H."/>
            <person name="Zhang L."/>
            <person name="Sodergren E."/>
            <person name="Werner D."/>
            <person name="Stanke M."/>
            <person name="Morgenstern B."/>
            <person name="Solovyev V."/>
            <person name="Kosarev P."/>
            <person name="Brown G."/>
            <person name="Chen H.C."/>
            <person name="Ermolaeva O."/>
            <person name="Hlavina W."/>
            <person name="Kapustin Y."/>
            <person name="Kiryutin B."/>
            <person name="Kitts P."/>
            <person name="Maglott D."/>
            <person name="Pruitt K."/>
            <person name="Sapojnikov V."/>
            <person name="Souvorov A."/>
            <person name="Mackey A.J."/>
            <person name="Waterhouse R.M."/>
            <person name="Wyder S."/>
            <person name="Zdobnov E.M."/>
            <person name="Zdobnov E.M."/>
            <person name="Wyder S."/>
            <person name="Kriventseva E.V."/>
            <person name="Kadowaki T."/>
            <person name="Bork P."/>
            <person name="Aranda M."/>
            <person name="Bao R."/>
            <person name="Beermann A."/>
            <person name="Berns N."/>
            <person name="Bolognesi R."/>
            <person name="Bonneton F."/>
            <person name="Bopp D."/>
            <person name="Brown S.J."/>
            <person name="Bucher G."/>
            <person name="Butts T."/>
            <person name="Chaumot A."/>
            <person name="Denell R.E."/>
            <person name="Ferrier D.E."/>
            <person name="Friedrich M."/>
            <person name="Gordon C.M."/>
            <person name="Jindra M."/>
            <person name="Klingler M."/>
            <person name="Lan Q."/>
            <person name="Lattorff H.M."/>
            <person name="Laudet V."/>
            <person name="von Levetsow C."/>
            <person name="Liu Z."/>
            <person name="Lutz R."/>
            <person name="Lynch J.A."/>
            <person name="da Fonseca R.N."/>
            <person name="Posnien N."/>
            <person name="Reuter R."/>
            <person name="Roth S."/>
            <person name="Savard J."/>
            <person name="Schinko J.B."/>
            <person name="Schmitt C."/>
            <person name="Schoppmeier M."/>
            <person name="Schroder R."/>
            <person name="Shippy T.D."/>
            <person name="Simonnet F."/>
            <person name="Marques-Souza H."/>
            <person name="Tautz D."/>
            <person name="Tomoyasu Y."/>
            <person name="Trauner J."/>
            <person name="Van der Zee M."/>
            <person name="Vervoort M."/>
            <person name="Wittkopp N."/>
            <person name="Wimmer E.A."/>
            <person name="Yang X."/>
            <person name="Jones A.K."/>
            <person name="Sattelle D.B."/>
            <person name="Ebert P.R."/>
            <person name="Nelson D."/>
            <person name="Scott J.G."/>
            <person name="Beeman R.W."/>
            <person name="Muthukrishnan S."/>
            <person name="Kramer K.J."/>
            <person name="Arakane Y."/>
            <person name="Beeman R.W."/>
            <person name="Zhu Q."/>
            <person name="Hogenkamp D."/>
            <person name="Dixit R."/>
            <person name="Oppert B."/>
            <person name="Jiang H."/>
            <person name="Zou Z."/>
            <person name="Marshall J."/>
            <person name="Elpidina E."/>
            <person name="Vinokurov K."/>
            <person name="Oppert C."/>
            <person name="Zou Z."/>
            <person name="Evans J."/>
            <person name="Lu Z."/>
            <person name="Zhao P."/>
            <person name="Sumathipala N."/>
            <person name="Altincicek B."/>
            <person name="Vilcinskas A."/>
            <person name="Williams M."/>
            <person name="Hultmark D."/>
            <person name="Hetru C."/>
            <person name="Jiang H."/>
            <person name="Grimmelikhuijzen C.J."/>
            <person name="Hauser F."/>
            <person name="Cazzamali G."/>
            <person name="Williamson M."/>
            <person name="Park Y."/>
            <person name="Li B."/>
            <person name="Tanaka Y."/>
            <person name="Predel R."/>
            <person name="Neupert S."/>
            <person name="Schachtner J."/>
            <person name="Verleyen P."/>
            <person name="Raible F."/>
            <person name="Bork P."/>
            <person name="Friedrich M."/>
            <person name="Walden K.K."/>
            <person name="Robertson H.M."/>
            <person name="Angeli S."/>
            <person name="Foret S."/>
            <person name="Bucher G."/>
            <person name="Schuetz S."/>
            <person name="Maleszka R."/>
            <person name="Wimmer E.A."/>
            <person name="Beeman R.W."/>
            <person name="Lorenzen M."/>
            <person name="Tomoyasu Y."/>
            <person name="Miller S.C."/>
            <person name="Grossmann D."/>
            <person name="Bucher G."/>
        </authorList>
    </citation>
    <scope>NUCLEOTIDE SEQUENCE [LARGE SCALE GENOMIC DNA]</scope>
    <source>
        <strain evidence="2 3">Georgia GA2</strain>
    </source>
</reference>
<keyword evidence="3" id="KW-1185">Reference proteome</keyword>
<protein>
    <recommendedName>
        <fullName evidence="1">VPS9 domain-containing protein</fullName>
    </recommendedName>
</protein>
<dbReference type="InterPro" id="IPR037191">
    <property type="entry name" value="VPS9_dom_sf"/>
</dbReference>
<evidence type="ECO:0000259" key="1">
    <source>
        <dbReference type="PROSITE" id="PS51205"/>
    </source>
</evidence>
<dbReference type="PROSITE" id="PS51205">
    <property type="entry name" value="VPS9"/>
    <property type="match status" value="1"/>
</dbReference>
<dbReference type="HOGENOM" id="CLU_934860_0_0_1"/>
<evidence type="ECO:0000313" key="3">
    <source>
        <dbReference type="Proteomes" id="UP000007266"/>
    </source>
</evidence>
<dbReference type="STRING" id="7070.D6X0Q7"/>
<dbReference type="GO" id="GO:0031267">
    <property type="term" value="F:small GTPase binding"/>
    <property type="evidence" value="ECO:0000318"/>
    <property type="project" value="GO_Central"/>
</dbReference>
<dbReference type="InterPro" id="IPR051248">
    <property type="entry name" value="UPF0507/Ank_repeat_27"/>
</dbReference>
<dbReference type="KEGG" id="tca:661824"/>
<dbReference type="PhylomeDB" id="D6X0Q7"/>
<dbReference type="OrthoDB" id="411646at2759"/>
<feature type="domain" description="VPS9" evidence="1">
    <location>
        <begin position="92"/>
        <end position="244"/>
    </location>
</feature>
<dbReference type="GO" id="GO:0005829">
    <property type="term" value="C:cytosol"/>
    <property type="evidence" value="ECO:0000318"/>
    <property type="project" value="GO_Central"/>
</dbReference>
<dbReference type="InParanoid" id="D6X0Q7"/>
<name>D6X0Q7_TRICA</name>
<dbReference type="AlphaFoldDB" id="D6X0Q7"/>
<accession>D6X0Q7</accession>
<dbReference type="Pfam" id="PF02204">
    <property type="entry name" value="VPS9"/>
    <property type="match status" value="1"/>
</dbReference>
<proteinExistence type="predicted"/>
<dbReference type="Proteomes" id="UP000007266">
    <property type="component" value="Linkage group 9"/>
</dbReference>
<reference evidence="2 3" key="2">
    <citation type="journal article" date="2010" name="Nucleic Acids Res.">
        <title>BeetleBase in 2010: revisions to provide comprehensive genomic information for Tribolium castaneum.</title>
        <authorList>
            <person name="Kim H.S."/>
            <person name="Murphy T."/>
            <person name="Xia J."/>
            <person name="Caragea D."/>
            <person name="Park Y."/>
            <person name="Beeman R.W."/>
            <person name="Lorenzen M.D."/>
            <person name="Butcher S."/>
            <person name="Manak J.R."/>
            <person name="Brown S.J."/>
        </authorList>
    </citation>
    <scope>GENOME REANNOTATION</scope>
    <source>
        <strain evidence="2 3">Georgia GA2</strain>
    </source>
</reference>